<evidence type="ECO:0000256" key="1">
    <source>
        <dbReference type="ARBA" id="ARBA00022448"/>
    </source>
</evidence>
<dbReference type="PANTHER" id="PTHR42788:SF13">
    <property type="entry name" value="ALIPHATIC SULFONATES IMPORT ATP-BINDING PROTEIN SSUB"/>
    <property type="match status" value="1"/>
</dbReference>
<dbReference type="RefSeq" id="WP_204870151.1">
    <property type="nucleotide sequence ID" value="NZ_JAFBBK010000001.1"/>
</dbReference>
<evidence type="ECO:0000313" key="5">
    <source>
        <dbReference type="EMBL" id="MBM7417476.1"/>
    </source>
</evidence>
<organism evidence="5 6">
    <name type="scientific">Rhodococcoides corynebacterioides</name>
    <dbReference type="NCBI Taxonomy" id="53972"/>
    <lineage>
        <taxon>Bacteria</taxon>
        <taxon>Bacillati</taxon>
        <taxon>Actinomycetota</taxon>
        <taxon>Actinomycetes</taxon>
        <taxon>Mycobacteriales</taxon>
        <taxon>Nocardiaceae</taxon>
        <taxon>Rhodococcoides</taxon>
    </lineage>
</organism>
<evidence type="ECO:0000256" key="2">
    <source>
        <dbReference type="ARBA" id="ARBA00022741"/>
    </source>
</evidence>
<reference evidence="5 6" key="1">
    <citation type="submission" date="2021-01" db="EMBL/GenBank/DDBJ databases">
        <title>Genomics of switchgrass bacterial isolates.</title>
        <authorList>
            <person name="Shade A."/>
        </authorList>
    </citation>
    <scope>NUCLEOTIDE SEQUENCE [LARGE SCALE GENOMIC DNA]</scope>
    <source>
        <strain evidence="5 6">PvP111</strain>
    </source>
</reference>
<keyword evidence="3 5" id="KW-0067">ATP-binding</keyword>
<evidence type="ECO:0000259" key="4">
    <source>
        <dbReference type="PROSITE" id="PS50893"/>
    </source>
</evidence>
<dbReference type="PANTHER" id="PTHR42788">
    <property type="entry name" value="TAURINE IMPORT ATP-BINDING PROTEIN-RELATED"/>
    <property type="match status" value="1"/>
</dbReference>
<dbReference type="InterPro" id="IPR027417">
    <property type="entry name" value="P-loop_NTPase"/>
</dbReference>
<dbReference type="InterPro" id="IPR003593">
    <property type="entry name" value="AAA+_ATPase"/>
</dbReference>
<dbReference type="InterPro" id="IPR050166">
    <property type="entry name" value="ABC_transporter_ATP-bind"/>
</dbReference>
<feature type="domain" description="ABC transporter" evidence="4">
    <location>
        <begin position="3"/>
        <end position="223"/>
    </location>
</feature>
<keyword evidence="1" id="KW-0813">Transport</keyword>
<evidence type="ECO:0000313" key="6">
    <source>
        <dbReference type="Proteomes" id="UP000703038"/>
    </source>
</evidence>
<accession>A0ABS2KZW2</accession>
<dbReference type="GO" id="GO:0005524">
    <property type="term" value="F:ATP binding"/>
    <property type="evidence" value="ECO:0007669"/>
    <property type="project" value="UniProtKB-KW"/>
</dbReference>
<protein>
    <submittedName>
        <fullName evidence="5">NitT/TauT family transport system ATP-binding protein</fullName>
    </submittedName>
</protein>
<dbReference type="Proteomes" id="UP000703038">
    <property type="component" value="Unassembled WGS sequence"/>
</dbReference>
<dbReference type="PROSITE" id="PS00211">
    <property type="entry name" value="ABC_TRANSPORTER_1"/>
    <property type="match status" value="1"/>
</dbReference>
<sequence>MSKRFPGKRPVIALENVDLTIESGEFVCLLGPSGCGKSTLLRMFNSLIRPTSGLIEVDHETSAPLTAMVFQDYSILPWMSVEENVRFPLEGKGLTPEDTSRRTDMWIERLGLGAFRDSYPSALSGGMRQRVSVARALAFEPEILLMDEPFAALDPQLRRVLQDELLAIWQENRRTVVFVTHSLDEAILLGDRVVVMSARPGRIIADVRVPFDRPRTSDLRSHAEFARLEQHLWELLAD</sequence>
<feature type="non-terminal residue" evidence="5">
    <location>
        <position position="238"/>
    </location>
</feature>
<gene>
    <name evidence="5" type="ORF">JOE42_004209</name>
</gene>
<dbReference type="SMART" id="SM00382">
    <property type="entry name" value="AAA"/>
    <property type="match status" value="1"/>
</dbReference>
<dbReference type="PROSITE" id="PS50893">
    <property type="entry name" value="ABC_TRANSPORTER_2"/>
    <property type="match status" value="1"/>
</dbReference>
<name>A0ABS2KZW2_9NOCA</name>
<dbReference type="CDD" id="cd03293">
    <property type="entry name" value="ABC_NrtD_SsuB_transporters"/>
    <property type="match status" value="1"/>
</dbReference>
<dbReference type="EMBL" id="JAFBBK010000001">
    <property type="protein sequence ID" value="MBM7417476.1"/>
    <property type="molecule type" value="Genomic_DNA"/>
</dbReference>
<comment type="caution">
    <text evidence="5">The sequence shown here is derived from an EMBL/GenBank/DDBJ whole genome shotgun (WGS) entry which is preliminary data.</text>
</comment>
<keyword evidence="2" id="KW-0547">Nucleotide-binding</keyword>
<dbReference type="InterPro" id="IPR017871">
    <property type="entry name" value="ABC_transporter-like_CS"/>
</dbReference>
<dbReference type="InterPro" id="IPR003439">
    <property type="entry name" value="ABC_transporter-like_ATP-bd"/>
</dbReference>
<dbReference type="Pfam" id="PF00005">
    <property type="entry name" value="ABC_tran"/>
    <property type="match status" value="1"/>
</dbReference>
<dbReference type="Gene3D" id="3.40.50.300">
    <property type="entry name" value="P-loop containing nucleotide triphosphate hydrolases"/>
    <property type="match status" value="1"/>
</dbReference>
<keyword evidence="6" id="KW-1185">Reference proteome</keyword>
<dbReference type="SUPFAM" id="SSF52540">
    <property type="entry name" value="P-loop containing nucleoside triphosphate hydrolases"/>
    <property type="match status" value="1"/>
</dbReference>
<proteinExistence type="predicted"/>
<evidence type="ECO:0000256" key="3">
    <source>
        <dbReference type="ARBA" id="ARBA00022840"/>
    </source>
</evidence>